<sequence>MATTKKLSFGLDKAGGAALILARIGAALLWIIAALAAVVWVVFLISPRSFAANFGSVDLNVGGAFTLSIKGDLLDYSYNLQNFHDGPVNMVATISTGLARMVVYALLALAFSEMAALCKDLTVWLADGRDATPFQGMVSDRLNRAGWYLIVAPIVGLVNFIVCFLAGTGGNWGLWMSGMMVMIGIILLLIARIFDYGMGLQREVDGLL</sequence>
<gene>
    <name evidence="11" type="ORF">CE169_09935</name>
    <name evidence="13" type="ORF">DWV59_02010</name>
    <name evidence="12" type="ORF">DXC85_06870</name>
    <name evidence="9" type="ORF">GBB40_09540</name>
    <name evidence="8" type="ORF">GBB63_10410</name>
    <name evidence="6" type="ORF">GBB65_03110</name>
    <name evidence="7" type="ORF">GBB73_10525</name>
    <name evidence="5" type="ORF">GBC43_02970</name>
    <name evidence="4" type="ORF">GBC45_04040</name>
    <name evidence="2" type="ORF">GBJ98_00935</name>
    <name evidence="3" type="ORF">GBK06_01025</name>
    <name evidence="10" type="ORF">KSW34_09055</name>
</gene>
<accession>A0A0A1GS44</accession>
<evidence type="ECO:0000313" key="19">
    <source>
        <dbReference type="Proteomes" id="UP000460333"/>
    </source>
</evidence>
<evidence type="ECO:0000313" key="9">
    <source>
        <dbReference type="EMBL" id="KAB7393657.1"/>
    </source>
</evidence>
<dbReference type="EMBL" id="WDZP01000001">
    <property type="protein sequence ID" value="KAB6920833.1"/>
    <property type="molecule type" value="Genomic_DNA"/>
</dbReference>
<dbReference type="Proteomes" id="UP000265775">
    <property type="component" value="Unassembled WGS sequence"/>
</dbReference>
<evidence type="ECO:0008006" key="25">
    <source>
        <dbReference type="Google" id="ProtNLM"/>
    </source>
</evidence>
<organism evidence="3 24">
    <name type="scientific">Bifidobacterium longum</name>
    <dbReference type="NCBI Taxonomy" id="216816"/>
    <lineage>
        <taxon>Bacteria</taxon>
        <taxon>Bacillati</taxon>
        <taxon>Actinomycetota</taxon>
        <taxon>Actinomycetes</taxon>
        <taxon>Bifidobacteriales</taxon>
        <taxon>Bifidobacteriaceae</taxon>
        <taxon>Bifidobacterium</taxon>
    </lineage>
</organism>
<dbReference type="EMBL" id="QSRH01000004">
    <property type="protein sequence ID" value="RGL03513.1"/>
    <property type="molecule type" value="Genomic_DNA"/>
</dbReference>
<dbReference type="Proteomes" id="UP000261186">
    <property type="component" value="Unassembled WGS sequence"/>
</dbReference>
<dbReference type="Proteomes" id="UP000257074">
    <property type="component" value="Unassembled WGS sequence"/>
</dbReference>
<dbReference type="EMBL" id="QSAR01000002">
    <property type="protein sequence ID" value="RGW65588.1"/>
    <property type="molecule type" value="Genomic_DNA"/>
</dbReference>
<feature type="transmembrane region" description="Helical" evidence="1">
    <location>
        <begin position="173"/>
        <end position="194"/>
    </location>
</feature>
<dbReference type="EMBL" id="NJNR01000069">
    <property type="protein sequence ID" value="RDX04814.1"/>
    <property type="molecule type" value="Genomic_DNA"/>
</dbReference>
<dbReference type="Proteomes" id="UP000481350">
    <property type="component" value="Unassembled WGS sequence"/>
</dbReference>
<evidence type="ECO:0000313" key="3">
    <source>
        <dbReference type="EMBL" id="KAB6920833.1"/>
    </source>
</evidence>
<evidence type="ECO:0000313" key="13">
    <source>
        <dbReference type="EMBL" id="RGW65588.1"/>
    </source>
</evidence>
<reference evidence="10" key="4">
    <citation type="submission" date="2021-06" db="EMBL/GenBank/DDBJ databases">
        <title>Collection of gut derived symbiotic bacterial strains cultured from healthy donors.</title>
        <authorList>
            <person name="Lin H."/>
            <person name="Littmann E."/>
            <person name="Pamer E.G."/>
        </authorList>
    </citation>
    <scope>NUCLEOTIDE SEQUENCE</scope>
    <source>
        <strain evidence="10">MSK.19.9</strain>
    </source>
</reference>
<evidence type="ECO:0000313" key="7">
    <source>
        <dbReference type="EMBL" id="KAB7334848.1"/>
    </source>
</evidence>
<dbReference type="Proteomes" id="UP000460881">
    <property type="component" value="Unassembled WGS sequence"/>
</dbReference>
<dbReference type="AlphaFoldDB" id="A0A0A1GS44"/>
<evidence type="ECO:0000313" key="23">
    <source>
        <dbReference type="Proteomes" id="UP000481350"/>
    </source>
</evidence>
<feature type="transmembrane region" description="Helical" evidence="1">
    <location>
        <begin position="145"/>
        <end position="167"/>
    </location>
</feature>
<dbReference type="EMBL" id="WDRC01000034">
    <property type="protein sequence ID" value="KAB7356929.1"/>
    <property type="molecule type" value="Genomic_DNA"/>
</dbReference>
<reference evidence="15 16" key="2">
    <citation type="submission" date="2018-08" db="EMBL/GenBank/DDBJ databases">
        <title>A genome reference for cultivated species of the human gut microbiota.</title>
        <authorList>
            <person name="Zou Y."/>
            <person name="Xue W."/>
            <person name="Luo G."/>
        </authorList>
    </citation>
    <scope>NUCLEOTIDE SEQUENCE [LARGE SCALE GENOMIC DNA]</scope>
    <source>
        <strain evidence="13 16">AF11-12</strain>
        <strain evidence="12 15">TF08-4AC</strain>
    </source>
</reference>
<evidence type="ECO:0000313" key="8">
    <source>
        <dbReference type="EMBL" id="KAB7356929.1"/>
    </source>
</evidence>
<evidence type="ECO:0000313" key="17">
    <source>
        <dbReference type="Proteomes" id="UP000430971"/>
    </source>
</evidence>
<evidence type="ECO:0000313" key="20">
    <source>
        <dbReference type="Proteomes" id="UP000460881"/>
    </source>
</evidence>
<keyword evidence="1" id="KW-1133">Transmembrane helix</keyword>
<feature type="transmembrane region" description="Helical" evidence="1">
    <location>
        <begin position="20"/>
        <end position="43"/>
    </location>
</feature>
<dbReference type="Proteomes" id="UP000430971">
    <property type="component" value="Unassembled WGS sequence"/>
</dbReference>
<evidence type="ECO:0000313" key="10">
    <source>
        <dbReference type="EMBL" id="MBV3439124.1"/>
    </source>
</evidence>
<dbReference type="Proteomes" id="UP000468842">
    <property type="component" value="Unassembled WGS sequence"/>
</dbReference>
<evidence type="ECO:0000313" key="12">
    <source>
        <dbReference type="EMBL" id="RGL03513.1"/>
    </source>
</evidence>
<reference evidence="11 14" key="1">
    <citation type="journal article" date="2017" name="Anaerobe">
        <title>Quantification, isolation and characterization of Bifidobacterium from the vaginal microbiomes of reproductive aged women.</title>
        <authorList>
            <person name="Freitas A.C."/>
            <person name="Hill J.E."/>
        </authorList>
    </citation>
    <scope>NUCLEOTIDE SEQUENCE [LARGE SCALE GENOMIC DNA]</scope>
    <source>
        <strain evidence="11 14">N6D05</strain>
    </source>
</reference>
<dbReference type="EMBL" id="WDRV01000003">
    <property type="protein sequence ID" value="KAB7323255.1"/>
    <property type="molecule type" value="Genomic_DNA"/>
</dbReference>
<evidence type="ECO:0000313" key="18">
    <source>
        <dbReference type="Proteomes" id="UP000451234"/>
    </source>
</evidence>
<dbReference type="EMBL" id="WDRM01000034">
    <property type="protein sequence ID" value="KAB7334848.1"/>
    <property type="molecule type" value="Genomic_DNA"/>
</dbReference>
<dbReference type="RefSeq" id="WP_007051257.1">
    <property type="nucleotide sequence ID" value="NZ_AP014658.1"/>
</dbReference>
<dbReference type="Proteomes" id="UP000476628">
    <property type="component" value="Unassembled WGS sequence"/>
</dbReference>
<dbReference type="EMBL" id="WDQK01000028">
    <property type="protein sequence ID" value="KAB7393657.1"/>
    <property type="molecule type" value="Genomic_DNA"/>
</dbReference>
<protein>
    <recommendedName>
        <fullName evidence="25">DUF2975 domain-containing protein</fullName>
    </recommendedName>
</protein>
<dbReference type="Proteomes" id="UP000451234">
    <property type="component" value="Unassembled WGS sequence"/>
</dbReference>
<evidence type="ECO:0000313" key="11">
    <source>
        <dbReference type="EMBL" id="RDX04814.1"/>
    </source>
</evidence>
<dbReference type="Proteomes" id="UP001195937">
    <property type="component" value="Unassembled WGS sequence"/>
</dbReference>
<dbReference type="EMBL" id="WDTJ01000003">
    <property type="protein sequence ID" value="KAB7236674.1"/>
    <property type="molecule type" value="Genomic_DNA"/>
</dbReference>
<reference evidence="17 18" key="3">
    <citation type="journal article" date="2019" name="Nat. Med.">
        <title>A library of human gut bacterial isolates paired with longitudinal multiomics data enables mechanistic microbiome research.</title>
        <authorList>
            <person name="Poyet M."/>
            <person name="Groussin M."/>
            <person name="Gibbons S.M."/>
            <person name="Avila-Pacheco J."/>
            <person name="Jiang X."/>
            <person name="Kearney S.M."/>
            <person name="Perrotta A.R."/>
            <person name="Berdy B."/>
            <person name="Zhao S."/>
            <person name="Lieberman T.D."/>
            <person name="Swanson P.K."/>
            <person name="Smith M."/>
            <person name="Roesemann S."/>
            <person name="Alexander J.E."/>
            <person name="Rich S.A."/>
            <person name="Livny J."/>
            <person name="Vlamakis H."/>
            <person name="Clish C."/>
            <person name="Bullock K."/>
            <person name="Deik A."/>
            <person name="Scott J."/>
            <person name="Pierce K.A."/>
            <person name="Xavier R.J."/>
            <person name="Alm E.J."/>
        </authorList>
    </citation>
    <scope>NUCLEOTIDE SEQUENCE [LARGE SCALE GENOMIC DNA]</scope>
    <source>
        <strain evidence="5 19">BIOML-A118</strain>
        <strain evidence="4 22">BIOML-A136</strain>
        <strain evidence="2 23">BIOML-A283</strain>
        <strain evidence="3 24">BIOML-A284</strain>
        <strain evidence="9 21">BIOML-A37</strain>
        <strain evidence="8 20">BIOML-A55</strain>
        <strain evidence="7 17">BIOML-A65</strain>
        <strain evidence="6 18">BIOML-A75</strain>
    </source>
</reference>
<keyword evidence="1" id="KW-0472">Membrane</keyword>
<dbReference type="EMBL" id="WDUB01000004">
    <property type="protein sequence ID" value="KAB7203736.1"/>
    <property type="molecule type" value="Genomic_DNA"/>
</dbReference>
<evidence type="ECO:0000313" key="24">
    <source>
        <dbReference type="Proteomes" id="UP000491334"/>
    </source>
</evidence>
<proteinExistence type="predicted"/>
<evidence type="ECO:0000313" key="14">
    <source>
        <dbReference type="Proteomes" id="UP000257074"/>
    </source>
</evidence>
<accession>E5Y175</accession>
<name>A0A0A1GS44_BIFLN</name>
<evidence type="ECO:0000256" key="1">
    <source>
        <dbReference type="SAM" id="Phobius"/>
    </source>
</evidence>
<evidence type="ECO:0000313" key="15">
    <source>
        <dbReference type="Proteomes" id="UP000261186"/>
    </source>
</evidence>
<evidence type="ECO:0000313" key="6">
    <source>
        <dbReference type="EMBL" id="KAB7323255.1"/>
    </source>
</evidence>
<evidence type="ECO:0000313" key="16">
    <source>
        <dbReference type="Proteomes" id="UP000265775"/>
    </source>
</evidence>
<dbReference type="Proteomes" id="UP000460333">
    <property type="component" value="Unassembled WGS sequence"/>
</dbReference>
<evidence type="ECO:0000313" key="4">
    <source>
        <dbReference type="EMBL" id="KAB7203736.1"/>
    </source>
</evidence>
<evidence type="ECO:0000313" key="5">
    <source>
        <dbReference type="EMBL" id="KAB7236674.1"/>
    </source>
</evidence>
<dbReference type="Proteomes" id="UP000491334">
    <property type="component" value="Unassembled WGS sequence"/>
</dbReference>
<evidence type="ECO:0000313" key="21">
    <source>
        <dbReference type="Proteomes" id="UP000468842"/>
    </source>
</evidence>
<evidence type="ECO:0000313" key="22">
    <source>
        <dbReference type="Proteomes" id="UP000476628"/>
    </source>
</evidence>
<keyword evidence="1" id="KW-0812">Transmembrane</keyword>
<comment type="caution">
    <text evidence="3">The sequence shown here is derived from an EMBL/GenBank/DDBJ whole genome shotgun (WGS) entry which is preliminary data.</text>
</comment>
<dbReference type="EMBL" id="WDZO01000001">
    <property type="protein sequence ID" value="KAB6914685.1"/>
    <property type="molecule type" value="Genomic_DNA"/>
</dbReference>
<feature type="transmembrane region" description="Helical" evidence="1">
    <location>
        <begin position="89"/>
        <end position="111"/>
    </location>
</feature>
<evidence type="ECO:0000313" key="2">
    <source>
        <dbReference type="EMBL" id="KAB6914685.1"/>
    </source>
</evidence>
<dbReference type="EMBL" id="JAHOFX010000015">
    <property type="protein sequence ID" value="MBV3439124.1"/>
    <property type="molecule type" value="Genomic_DNA"/>
</dbReference>